<reference evidence="8" key="1">
    <citation type="submission" date="2021-03" db="EMBL/GenBank/DDBJ databases">
        <authorList>
            <person name="Li Z."/>
            <person name="Yang C."/>
        </authorList>
    </citation>
    <scope>NUCLEOTIDE SEQUENCE</scope>
    <source>
        <strain evidence="8">Dzin_1.0</strain>
        <tissue evidence="8">Leaf</tissue>
    </source>
</reference>
<dbReference type="InterPro" id="IPR005333">
    <property type="entry name" value="Transcription_factor_TCP"/>
</dbReference>
<dbReference type="AlphaFoldDB" id="A0A9D5CXM4"/>
<comment type="caution">
    <text evidence="8">The sequence shown here is derived from an EMBL/GenBank/DDBJ whole genome shotgun (WGS) entry which is preliminary data.</text>
</comment>
<dbReference type="Proteomes" id="UP001085076">
    <property type="component" value="Miscellaneous, Linkage group lg02"/>
</dbReference>
<feature type="compositionally biased region" description="Acidic residues" evidence="6">
    <location>
        <begin position="185"/>
        <end position="198"/>
    </location>
</feature>
<evidence type="ECO:0000256" key="1">
    <source>
        <dbReference type="ARBA" id="ARBA00004123"/>
    </source>
</evidence>
<feature type="region of interest" description="Disordered" evidence="6">
    <location>
        <begin position="157"/>
        <end position="206"/>
    </location>
</feature>
<dbReference type="PANTHER" id="PTHR31072">
    <property type="entry name" value="TRANSCRIPTION FACTOR TCP4-RELATED"/>
    <property type="match status" value="1"/>
</dbReference>
<keyword evidence="9" id="KW-1185">Reference proteome</keyword>
<evidence type="ECO:0000313" key="9">
    <source>
        <dbReference type="Proteomes" id="UP001085076"/>
    </source>
</evidence>
<evidence type="ECO:0000256" key="5">
    <source>
        <dbReference type="ARBA" id="ARBA00023242"/>
    </source>
</evidence>
<evidence type="ECO:0000256" key="4">
    <source>
        <dbReference type="ARBA" id="ARBA00023163"/>
    </source>
</evidence>
<evidence type="ECO:0000256" key="3">
    <source>
        <dbReference type="ARBA" id="ARBA00023125"/>
    </source>
</evidence>
<keyword evidence="3" id="KW-0238">DNA-binding</keyword>
<accession>A0A9D5CXM4</accession>
<keyword evidence="4" id="KW-0804">Transcription</keyword>
<dbReference type="OrthoDB" id="1927134at2759"/>
<sequence>MILSEDRNFKLLGVDDESHKMITNSRDQKELLSKQEASLNKDNKPLTSSRSWSALKDPRIVRVSRLFGGKDRHSKVSTVRGLRDRRVRLSVPTAIQLYDLQDRLGLSQPSKVIDWLLQAAQHDIDKLPPLQMIPPVSNFIHFPHSIANLSSTSKSSDIQEFEDHASMSKSALYRRSNKHRQEEQGEKEEEEEEAEEQCTTDKMGIDEDNIEEKNQGVSIHHSLSSLLHNAIPYTSFYHYDPTSQDEVFGNNSTDYQPAATSFLSSPYTMPTLLPSYTMSQNVSQFQMGNSSSDVLQSLNSLRSGTSQSGNSTVRYFH</sequence>
<evidence type="ECO:0000259" key="7">
    <source>
        <dbReference type="PROSITE" id="PS51369"/>
    </source>
</evidence>
<protein>
    <recommendedName>
        <fullName evidence="7">TCP domain-containing protein</fullName>
    </recommendedName>
</protein>
<evidence type="ECO:0000313" key="8">
    <source>
        <dbReference type="EMBL" id="KAJ0980170.1"/>
    </source>
</evidence>
<dbReference type="Pfam" id="PF03634">
    <property type="entry name" value="TCP"/>
    <property type="match status" value="1"/>
</dbReference>
<name>A0A9D5CXM4_9LILI</name>
<dbReference type="PANTHER" id="PTHR31072:SF268">
    <property type="entry name" value="TCP DOMAIN-CONTAINING PROTEIN"/>
    <property type="match status" value="1"/>
</dbReference>
<dbReference type="InterPro" id="IPR017887">
    <property type="entry name" value="TF_TCP_subgr"/>
</dbReference>
<feature type="domain" description="TCP" evidence="7">
    <location>
        <begin position="69"/>
        <end position="127"/>
    </location>
</feature>
<evidence type="ECO:0000256" key="2">
    <source>
        <dbReference type="ARBA" id="ARBA00023015"/>
    </source>
</evidence>
<dbReference type="GO" id="GO:0043565">
    <property type="term" value="F:sequence-specific DNA binding"/>
    <property type="evidence" value="ECO:0007669"/>
    <property type="project" value="TreeGrafter"/>
</dbReference>
<proteinExistence type="predicted"/>
<evidence type="ECO:0000256" key="6">
    <source>
        <dbReference type="SAM" id="MobiDB-lite"/>
    </source>
</evidence>
<gene>
    <name evidence="8" type="ORF">J5N97_008425</name>
</gene>
<comment type="subcellular location">
    <subcellularLocation>
        <location evidence="1">Nucleus</location>
    </subcellularLocation>
</comment>
<organism evidence="8 9">
    <name type="scientific">Dioscorea zingiberensis</name>
    <dbReference type="NCBI Taxonomy" id="325984"/>
    <lineage>
        <taxon>Eukaryota</taxon>
        <taxon>Viridiplantae</taxon>
        <taxon>Streptophyta</taxon>
        <taxon>Embryophyta</taxon>
        <taxon>Tracheophyta</taxon>
        <taxon>Spermatophyta</taxon>
        <taxon>Magnoliopsida</taxon>
        <taxon>Liliopsida</taxon>
        <taxon>Dioscoreales</taxon>
        <taxon>Dioscoreaceae</taxon>
        <taxon>Dioscorea</taxon>
    </lineage>
</organism>
<reference evidence="8" key="2">
    <citation type="journal article" date="2022" name="Hortic Res">
        <title>The genome of Dioscorea zingiberensis sheds light on the biosynthesis, origin and evolution of the medicinally important diosgenin saponins.</title>
        <authorList>
            <person name="Li Y."/>
            <person name="Tan C."/>
            <person name="Li Z."/>
            <person name="Guo J."/>
            <person name="Li S."/>
            <person name="Chen X."/>
            <person name="Wang C."/>
            <person name="Dai X."/>
            <person name="Yang H."/>
            <person name="Song W."/>
            <person name="Hou L."/>
            <person name="Xu J."/>
            <person name="Tong Z."/>
            <person name="Xu A."/>
            <person name="Yuan X."/>
            <person name="Wang W."/>
            <person name="Yang Q."/>
            <person name="Chen L."/>
            <person name="Sun Z."/>
            <person name="Wang K."/>
            <person name="Pan B."/>
            <person name="Chen J."/>
            <person name="Bao Y."/>
            <person name="Liu F."/>
            <person name="Qi X."/>
            <person name="Gang D.R."/>
            <person name="Wen J."/>
            <person name="Li J."/>
        </authorList>
    </citation>
    <scope>NUCLEOTIDE SEQUENCE</scope>
    <source>
        <strain evidence="8">Dzin_1.0</strain>
    </source>
</reference>
<dbReference type="EMBL" id="JAGGNH010000002">
    <property type="protein sequence ID" value="KAJ0980170.1"/>
    <property type="molecule type" value="Genomic_DNA"/>
</dbReference>
<dbReference type="GO" id="GO:0003700">
    <property type="term" value="F:DNA-binding transcription factor activity"/>
    <property type="evidence" value="ECO:0007669"/>
    <property type="project" value="InterPro"/>
</dbReference>
<keyword evidence="5" id="KW-0539">Nucleus</keyword>
<keyword evidence="2" id="KW-0805">Transcription regulation</keyword>
<dbReference type="PROSITE" id="PS51369">
    <property type="entry name" value="TCP"/>
    <property type="match status" value="1"/>
</dbReference>
<dbReference type="GO" id="GO:0005634">
    <property type="term" value="C:nucleus"/>
    <property type="evidence" value="ECO:0007669"/>
    <property type="project" value="UniProtKB-SubCell"/>
</dbReference>